<sequence>MTATPPLPPGHRPPAQPGGHRPAEYVHYEVPRRYDTSSRPAGAITRARWAEAQIQRPQDAPAESAWATQTRRIQNVAEQRTPMPLGTVLGWILSGVLALLLVVVLGFFFLMYVLGGYGAGAWVVQFLLALASLLVIAGLIALADRWDPQPVPLLLSAVLWGAAVAAAMSYVINTMVSILAYSATGSEDSANFVGAVISAPLTEETTKGLGLVVLFFLARRYFNGPLDGLLYGALIGGGFAFTENILYYGQFWEGGAAATAFGVLIRGVIGIFGHAVYTSLTGVVMGLVVRRFGTVAGALVFLVATWPGIALHALWNFSSIMVAGSLGGLALILGLEIVMSALWLVLIAVLVLDEARLTRVRLGDYANAGWLTHDEVSMLATWRGRREGKAWARTIGMQSEMKKMIRDAAELASVRQRLLADGAHPRTSAVERLLLDRLMAHRRVLMGALR</sequence>
<keyword evidence="4" id="KW-1185">Reference proteome</keyword>
<feature type="region of interest" description="Disordered" evidence="1">
    <location>
        <begin position="1"/>
        <end position="22"/>
    </location>
</feature>
<reference evidence="3" key="1">
    <citation type="submission" date="2022-02" db="EMBL/GenBank/DDBJ databases">
        <authorList>
            <person name="Lee M."/>
            <person name="Kim S.-J."/>
            <person name="Jung M.-Y."/>
        </authorList>
    </citation>
    <scope>NUCLEOTIDE SEQUENCE</scope>
    <source>
        <strain evidence="3">JHP9</strain>
    </source>
</reference>
<feature type="transmembrane region" description="Helical" evidence="2">
    <location>
        <begin position="192"/>
        <end position="217"/>
    </location>
</feature>
<dbReference type="PANTHER" id="PTHR36844">
    <property type="entry name" value="PROTEASE PRSW"/>
    <property type="match status" value="1"/>
</dbReference>
<comment type="caution">
    <text evidence="3">The sequence shown here is derived from an EMBL/GenBank/DDBJ whole genome shotgun (WGS) entry which is preliminary data.</text>
</comment>
<organism evidence="3 4">
    <name type="scientific">Brachybacterium equifaecis</name>
    <dbReference type="NCBI Taxonomy" id="2910770"/>
    <lineage>
        <taxon>Bacteria</taxon>
        <taxon>Bacillati</taxon>
        <taxon>Actinomycetota</taxon>
        <taxon>Actinomycetes</taxon>
        <taxon>Micrococcales</taxon>
        <taxon>Dermabacteraceae</taxon>
        <taxon>Brachybacterium</taxon>
    </lineage>
</organism>
<feature type="transmembrane region" description="Helical" evidence="2">
    <location>
        <begin position="229"/>
        <end position="249"/>
    </location>
</feature>
<keyword evidence="3" id="KW-0378">Hydrolase</keyword>
<protein>
    <submittedName>
        <fullName evidence="3">PrsW family intramembrane metalloprotease</fullName>
    </submittedName>
</protein>
<feature type="transmembrane region" description="Helical" evidence="2">
    <location>
        <begin position="153"/>
        <end position="172"/>
    </location>
</feature>
<feature type="compositionally biased region" description="Pro residues" evidence="1">
    <location>
        <begin position="1"/>
        <end position="16"/>
    </location>
</feature>
<evidence type="ECO:0000256" key="1">
    <source>
        <dbReference type="SAM" id="MobiDB-lite"/>
    </source>
</evidence>
<feature type="transmembrane region" description="Helical" evidence="2">
    <location>
        <begin position="119"/>
        <end position="141"/>
    </location>
</feature>
<keyword evidence="2" id="KW-0812">Transmembrane</keyword>
<evidence type="ECO:0000256" key="2">
    <source>
        <dbReference type="SAM" id="Phobius"/>
    </source>
</evidence>
<proteinExistence type="predicted"/>
<feature type="transmembrane region" description="Helical" evidence="2">
    <location>
        <begin position="88"/>
        <end position="113"/>
    </location>
</feature>
<feature type="transmembrane region" description="Helical" evidence="2">
    <location>
        <begin position="255"/>
        <end position="280"/>
    </location>
</feature>
<gene>
    <name evidence="3" type="ORF">Bequi_00450</name>
</gene>
<dbReference type="RefSeq" id="WP_249736028.1">
    <property type="nucleotide sequence ID" value="NZ_JAKNCJ010000001.1"/>
</dbReference>
<feature type="transmembrane region" description="Helical" evidence="2">
    <location>
        <begin position="292"/>
        <end position="315"/>
    </location>
</feature>
<dbReference type="Proteomes" id="UP001203761">
    <property type="component" value="Unassembled WGS sequence"/>
</dbReference>
<keyword evidence="3" id="KW-0482">Metalloprotease</keyword>
<feature type="transmembrane region" description="Helical" evidence="2">
    <location>
        <begin position="327"/>
        <end position="352"/>
    </location>
</feature>
<accession>A0ABT0QW53</accession>
<keyword evidence="2" id="KW-1133">Transmembrane helix</keyword>
<name>A0ABT0QW53_9MICO</name>
<keyword evidence="2" id="KW-0472">Membrane</keyword>
<dbReference type="GO" id="GO:0008237">
    <property type="term" value="F:metallopeptidase activity"/>
    <property type="evidence" value="ECO:0007669"/>
    <property type="project" value="UniProtKB-KW"/>
</dbReference>
<keyword evidence="3" id="KW-0645">Protease</keyword>
<dbReference type="InterPro" id="IPR026898">
    <property type="entry name" value="PrsW"/>
</dbReference>
<dbReference type="EMBL" id="JAKNCJ010000001">
    <property type="protein sequence ID" value="MCL6421866.1"/>
    <property type="molecule type" value="Genomic_DNA"/>
</dbReference>
<evidence type="ECO:0000313" key="4">
    <source>
        <dbReference type="Proteomes" id="UP001203761"/>
    </source>
</evidence>
<evidence type="ECO:0000313" key="3">
    <source>
        <dbReference type="EMBL" id="MCL6421866.1"/>
    </source>
</evidence>
<dbReference type="Pfam" id="PF13367">
    <property type="entry name" value="PrsW-protease"/>
    <property type="match status" value="1"/>
</dbReference>
<dbReference type="PANTHER" id="PTHR36844:SF1">
    <property type="entry name" value="PROTEASE PRSW"/>
    <property type="match status" value="1"/>
</dbReference>